<proteinExistence type="predicted"/>
<accession>A0ABU7T3C7</accession>
<keyword evidence="2" id="KW-1185">Reference proteome</keyword>
<dbReference type="Pfam" id="PF03382">
    <property type="entry name" value="DUF285"/>
    <property type="match status" value="3"/>
</dbReference>
<dbReference type="InterPro" id="IPR011889">
    <property type="entry name" value="Liste_lipo_26"/>
</dbReference>
<reference evidence="1 2" key="1">
    <citation type="submission" date="2023-02" db="EMBL/GenBank/DDBJ databases">
        <title>The predominant lactic acid bacteria and yeasts involved in the spontaneous fermentation of millet during the production of the traditional porridge Hausa koko in Ghana.</title>
        <authorList>
            <person name="Atter A."/>
            <person name="Diaz M."/>
        </authorList>
    </citation>
    <scope>NUCLEOTIDE SEQUENCE [LARGE SCALE GENOMIC DNA]</scope>
    <source>
        <strain evidence="1 2">FI11640</strain>
    </source>
</reference>
<dbReference type="InterPro" id="IPR005046">
    <property type="entry name" value="DUF285"/>
</dbReference>
<evidence type="ECO:0000313" key="1">
    <source>
        <dbReference type="EMBL" id="MEE6717042.1"/>
    </source>
</evidence>
<dbReference type="EMBL" id="JAQSGK010000064">
    <property type="protein sequence ID" value="MEE6717042.1"/>
    <property type="molecule type" value="Genomic_DNA"/>
</dbReference>
<evidence type="ECO:0000313" key="2">
    <source>
        <dbReference type="Proteomes" id="UP001330016"/>
    </source>
</evidence>
<dbReference type="NCBIfam" id="TIGR02167">
    <property type="entry name" value="Liste_lipo_26"/>
    <property type="match status" value="15"/>
</dbReference>
<dbReference type="InterPro" id="IPR032675">
    <property type="entry name" value="LRR_dom_sf"/>
</dbReference>
<gene>
    <name evidence="1" type="ORF">PS435_14405</name>
</gene>
<dbReference type="RefSeq" id="WP_331244509.1">
    <property type="nucleotide sequence ID" value="NZ_JAQSGJ010000064.1"/>
</dbReference>
<dbReference type="Proteomes" id="UP001330016">
    <property type="component" value="Unassembled WGS sequence"/>
</dbReference>
<dbReference type="Gene3D" id="3.80.10.10">
    <property type="entry name" value="Ribonuclease Inhibitor"/>
    <property type="match status" value="3"/>
</dbReference>
<dbReference type="SUPFAM" id="SSF52058">
    <property type="entry name" value="L domain-like"/>
    <property type="match status" value="1"/>
</dbReference>
<sequence>MHFGTRFIGLLSWSLLVFLSVIFLKVAVVYADNDFGKPAVPLLNQDPAVLPAPRTLPLGMTISQQIAATPMRPAVRPVLLADAADTSWWNISADGTLTIGGSHNLSELDTQTPNWQQWPWYSQRTAIKKVVIEPGVTATQTLGFLFEGCTQLTDVQGLGNIKVKTDNWNTAAVNTMYGMFLNCSALKSIDLTGLVTTSVTNFGHMFAGCSALTSLDLSTFNTSSAIDMSSMFSECSALTKLNVGSFDMSQVRNMDSMFNQCTVLTNLDLSAFDVRQVTTMATMFRYCKALKQLTLSSKFVTSNVTTMFGMFLGCQALTQLDLSSFDTSKVTIMQQMFNTCSSLTALDLSSFNTSNVTDMAYMFNACNGLTKLNISSFRTGKVKYMQFMFYVCSSLPDLDVTNFDTSNVLDMSYMFASDPKLNALDLTSFDTSKVTTMYWLFYGDNGLKAITFTPTKFNTGNVTNMVGMFGGCSSLTALDVSHFDTAKTKAMNQMFWNCAKLTTLDLSHFNTSQVTDMSWMFYQCASLTKLVLRSFDTRKVGTMWIMFAACPALTSLDVSSFDTSACRSFASMFIGDSKLTTLDLSGFDTRNYDQSVLGNLGKDAFNGCTSLWRLSVGDKTTLVNSSLPGHAVGAIAQNDPTYKAAAGWQELGAAADPLEAAGAQFSNSTALVTELATARVGTVNPATGKPVWTYVWQPQRWWTINGDTLTINAHTLNFATDKYSTETWPWYSQRSAIKHVVLATSGLNAQGAVNGLFKGLSKTVDIANLKQLDLSRATDISDMFNGCAALTNLDLSTLDTRQVTNETGMFTGTTTLWLLVLGPNFKTTTDALGLGGPVPNTVITRTDTAGQAHSYIVQSTDTAWQALGTTGTILAPAGTKYTPADLIKLYNNSTRPTTIQTYVWQQTGSGTIALTISGSFDYGKHFQPQFSGLNAKNTEPFTINVTDSRADRANMPWHIDVLGSDFVSADDAQVKVSTNPWRFNSGSGALQSIATPYTIWQNTSNGTDTAYIKTWAANPFELDFAPGSVPAIGKYHATVTFTLTNGL</sequence>
<dbReference type="PANTHER" id="PTHR13318">
    <property type="entry name" value="PARTNER OF PAIRED, ISOFORM B-RELATED"/>
    <property type="match status" value="1"/>
</dbReference>
<name>A0ABU7T3C7_9LACO</name>
<protein>
    <submittedName>
        <fullName evidence="1">BspA family leucine-rich repeat surface protein</fullName>
    </submittedName>
</protein>
<comment type="caution">
    <text evidence="1">The sequence shown here is derived from an EMBL/GenBank/DDBJ whole genome shotgun (WGS) entry which is preliminary data.</text>
</comment>
<organism evidence="1 2">
    <name type="scientific">Schleiferilactobacillus harbinensis</name>
    <dbReference type="NCBI Taxonomy" id="304207"/>
    <lineage>
        <taxon>Bacteria</taxon>
        <taxon>Bacillati</taxon>
        <taxon>Bacillota</taxon>
        <taxon>Bacilli</taxon>
        <taxon>Lactobacillales</taxon>
        <taxon>Lactobacillaceae</taxon>
        <taxon>Schleiferilactobacillus</taxon>
    </lineage>
</organism>